<proteinExistence type="predicted"/>
<evidence type="ECO:0000313" key="1">
    <source>
        <dbReference type="EMBL" id="CAI9961779.1"/>
    </source>
</evidence>
<sequence length="236" mass="27400">MKNIILQSQLVDAIAKQFFVLQGTFLEYRVALQVMMLPDMLFQQFFVQLAVELNVTQAEIMKIFFDQVVMQNLVDKSSSINVTWTQKMCQPKFKQNTSGTQSIASLDFQNKFSVALVEVLSSFEEEILSFQDNVQLCKAVNEHFTLNSQLEFWKKVATKISGKSCQQLRDYYQKSFLRCMFQECISSQDKVLLCSLINQMEGQKPSVIADRFFETVGTDKYFKRNVVMYIVNRKSK</sequence>
<protein>
    <submittedName>
        <fullName evidence="1">SANT/Myb domain</fullName>
    </submittedName>
    <submittedName>
        <fullName evidence="2">SANT/Myb_domain</fullName>
    </submittedName>
</protein>
<name>A0AA86UN51_9EUKA</name>
<accession>A0AA86UN51</accession>
<dbReference type="AlphaFoldDB" id="A0AA86UN51"/>
<dbReference type="EMBL" id="CAXDID020000329">
    <property type="protein sequence ID" value="CAL6077627.1"/>
    <property type="molecule type" value="Genomic_DNA"/>
</dbReference>
<dbReference type="CDD" id="cd00167">
    <property type="entry name" value="SANT"/>
    <property type="match status" value="1"/>
</dbReference>
<reference evidence="2 3" key="2">
    <citation type="submission" date="2024-07" db="EMBL/GenBank/DDBJ databases">
        <authorList>
            <person name="Akdeniz Z."/>
        </authorList>
    </citation>
    <scope>NUCLEOTIDE SEQUENCE [LARGE SCALE GENOMIC DNA]</scope>
</reference>
<keyword evidence="3" id="KW-1185">Reference proteome</keyword>
<reference evidence="1" key="1">
    <citation type="submission" date="2023-06" db="EMBL/GenBank/DDBJ databases">
        <authorList>
            <person name="Kurt Z."/>
        </authorList>
    </citation>
    <scope>NUCLEOTIDE SEQUENCE</scope>
</reference>
<dbReference type="EMBL" id="CATOUU010000944">
    <property type="protein sequence ID" value="CAI9961779.1"/>
    <property type="molecule type" value="Genomic_DNA"/>
</dbReference>
<evidence type="ECO:0000313" key="2">
    <source>
        <dbReference type="EMBL" id="CAL6077627.1"/>
    </source>
</evidence>
<organism evidence="1">
    <name type="scientific">Hexamita inflata</name>
    <dbReference type="NCBI Taxonomy" id="28002"/>
    <lineage>
        <taxon>Eukaryota</taxon>
        <taxon>Metamonada</taxon>
        <taxon>Diplomonadida</taxon>
        <taxon>Hexamitidae</taxon>
        <taxon>Hexamitinae</taxon>
        <taxon>Hexamita</taxon>
    </lineage>
</organism>
<gene>
    <name evidence="1" type="ORF">HINF_LOCUS49424</name>
    <name evidence="2" type="ORF">HINF_LOCUS58512</name>
</gene>
<dbReference type="Proteomes" id="UP001642409">
    <property type="component" value="Unassembled WGS sequence"/>
</dbReference>
<dbReference type="InterPro" id="IPR001005">
    <property type="entry name" value="SANT/Myb"/>
</dbReference>
<comment type="caution">
    <text evidence="1">The sequence shown here is derived from an EMBL/GenBank/DDBJ whole genome shotgun (WGS) entry which is preliminary data.</text>
</comment>
<evidence type="ECO:0000313" key="3">
    <source>
        <dbReference type="Proteomes" id="UP001642409"/>
    </source>
</evidence>